<gene>
    <name evidence="2" type="ORF">HELGO_WM31501</name>
</gene>
<dbReference type="AlphaFoldDB" id="A0A6S6SHY8"/>
<evidence type="ECO:0000313" key="2">
    <source>
        <dbReference type="EMBL" id="CAA6804615.1"/>
    </source>
</evidence>
<feature type="non-terminal residue" evidence="2">
    <location>
        <position position="175"/>
    </location>
</feature>
<protein>
    <submittedName>
        <fullName evidence="2">Uncharacterized protein</fullName>
    </submittedName>
</protein>
<feature type="transmembrane region" description="Helical" evidence="1">
    <location>
        <begin position="124"/>
        <end position="143"/>
    </location>
</feature>
<keyword evidence="1" id="KW-0472">Membrane</keyword>
<dbReference type="EMBL" id="CACVAY010000022">
    <property type="protein sequence ID" value="CAA6804615.1"/>
    <property type="molecule type" value="Genomic_DNA"/>
</dbReference>
<reference evidence="2" key="1">
    <citation type="submission" date="2020-01" db="EMBL/GenBank/DDBJ databases">
        <authorList>
            <person name="Meier V. D."/>
            <person name="Meier V D."/>
        </authorList>
    </citation>
    <scope>NUCLEOTIDE SEQUENCE</scope>
    <source>
        <strain evidence="2">HLG_WM_MAG_07</strain>
    </source>
</reference>
<accession>A0A6S6SHY8</accession>
<dbReference type="SUPFAM" id="SSF49478">
    <property type="entry name" value="Cna protein B-type domain"/>
    <property type="match status" value="1"/>
</dbReference>
<keyword evidence="1" id="KW-1133">Transmembrane helix</keyword>
<name>A0A6S6SHY8_9GAMM</name>
<organism evidence="2">
    <name type="scientific">uncultured Thiotrichaceae bacterium</name>
    <dbReference type="NCBI Taxonomy" id="298394"/>
    <lineage>
        <taxon>Bacteria</taxon>
        <taxon>Pseudomonadati</taxon>
        <taxon>Pseudomonadota</taxon>
        <taxon>Gammaproteobacteria</taxon>
        <taxon>Thiotrichales</taxon>
        <taxon>Thiotrichaceae</taxon>
        <taxon>environmental samples</taxon>
    </lineage>
</organism>
<evidence type="ECO:0000256" key="1">
    <source>
        <dbReference type="SAM" id="Phobius"/>
    </source>
</evidence>
<keyword evidence="1" id="KW-0812">Transmembrane</keyword>
<proteinExistence type="predicted"/>
<sequence length="175" mass="19661">MKITGTVYSKGNRGRLADAVVELLKKSKGEENFEKVSLTASDRDGNFDLGEVSKGIYQLKTYHTDSTTPKTLCIEVKEKEFSQRDVNDDPQQDGAVTQASPNNQARIDINLMHRYEIANDIGRVFFYSMVGLLFALVVAYAFLHAKYPSEAPPVNRFLTQYISNAQIMVDSLLEE</sequence>